<accession>A0ABS7TV95</accession>
<dbReference type="EMBL" id="JAIRAU010000028">
    <property type="protein sequence ID" value="MBZ5712185.1"/>
    <property type="molecule type" value="Genomic_DNA"/>
</dbReference>
<feature type="region of interest" description="Disordered" evidence="19">
    <location>
        <begin position="56"/>
        <end position="77"/>
    </location>
</feature>
<keyword evidence="17" id="KW-1208">Phospholipid metabolism</keyword>
<comment type="caution">
    <text evidence="21">The sequence shown here is derived from an EMBL/GenBank/DDBJ whole genome shotgun (WGS) entry which is preliminary data.</text>
</comment>
<evidence type="ECO:0000256" key="14">
    <source>
        <dbReference type="ARBA" id="ARBA00023098"/>
    </source>
</evidence>
<evidence type="ECO:0000256" key="18">
    <source>
        <dbReference type="RuleBase" id="RU003938"/>
    </source>
</evidence>
<dbReference type="EC" id="2.7.7.41" evidence="6 18"/>
<evidence type="ECO:0000313" key="21">
    <source>
        <dbReference type="EMBL" id="MBZ5712185.1"/>
    </source>
</evidence>
<comment type="pathway">
    <text evidence="4">Lipid metabolism.</text>
</comment>
<evidence type="ECO:0000256" key="4">
    <source>
        <dbReference type="ARBA" id="ARBA00005189"/>
    </source>
</evidence>
<comment type="subcellular location">
    <subcellularLocation>
        <location evidence="2">Cell membrane</location>
        <topology evidence="2">Multi-pass membrane protein</topology>
    </subcellularLocation>
</comment>
<keyword evidence="10 18" id="KW-0808">Transferase</keyword>
<keyword evidence="8" id="KW-1003">Cell membrane</keyword>
<keyword evidence="12 18" id="KW-0548">Nucleotidyltransferase</keyword>
<evidence type="ECO:0000256" key="10">
    <source>
        <dbReference type="ARBA" id="ARBA00022679"/>
    </source>
</evidence>
<protein>
    <recommendedName>
        <fullName evidence="7 18">Phosphatidate cytidylyltransferase</fullName>
        <ecNumber evidence="6 18">2.7.7.41</ecNumber>
    </recommendedName>
</protein>
<dbReference type="PROSITE" id="PS01315">
    <property type="entry name" value="CDS"/>
    <property type="match status" value="1"/>
</dbReference>
<keyword evidence="15 20" id="KW-0472">Membrane</keyword>
<comment type="pathway">
    <text evidence="3 18">Phospholipid metabolism; CDP-diacylglycerol biosynthesis; CDP-diacylglycerol from sn-glycerol 3-phosphate: step 3/3.</text>
</comment>
<evidence type="ECO:0000256" key="12">
    <source>
        <dbReference type="ARBA" id="ARBA00022695"/>
    </source>
</evidence>
<evidence type="ECO:0000256" key="6">
    <source>
        <dbReference type="ARBA" id="ARBA00012487"/>
    </source>
</evidence>
<evidence type="ECO:0000256" key="5">
    <source>
        <dbReference type="ARBA" id="ARBA00010185"/>
    </source>
</evidence>
<dbReference type="PANTHER" id="PTHR46382">
    <property type="entry name" value="PHOSPHATIDATE CYTIDYLYLTRANSFERASE"/>
    <property type="match status" value="1"/>
</dbReference>
<feature type="transmembrane region" description="Helical" evidence="20">
    <location>
        <begin position="205"/>
        <end position="225"/>
    </location>
</feature>
<evidence type="ECO:0000313" key="22">
    <source>
        <dbReference type="Proteomes" id="UP001139031"/>
    </source>
</evidence>
<evidence type="ECO:0000256" key="7">
    <source>
        <dbReference type="ARBA" id="ARBA00019373"/>
    </source>
</evidence>
<keyword evidence="14" id="KW-0443">Lipid metabolism</keyword>
<dbReference type="RefSeq" id="WP_224193944.1">
    <property type="nucleotide sequence ID" value="NZ_JAIRAU010000028.1"/>
</dbReference>
<keyword evidence="22" id="KW-1185">Reference proteome</keyword>
<evidence type="ECO:0000256" key="3">
    <source>
        <dbReference type="ARBA" id="ARBA00005119"/>
    </source>
</evidence>
<feature type="transmembrane region" description="Helical" evidence="20">
    <location>
        <begin position="7"/>
        <end position="24"/>
    </location>
</feature>
<evidence type="ECO:0000256" key="1">
    <source>
        <dbReference type="ARBA" id="ARBA00001698"/>
    </source>
</evidence>
<keyword evidence="16" id="KW-0594">Phospholipid biosynthesis</keyword>
<dbReference type="Proteomes" id="UP001139031">
    <property type="component" value="Unassembled WGS sequence"/>
</dbReference>
<evidence type="ECO:0000256" key="16">
    <source>
        <dbReference type="ARBA" id="ARBA00023209"/>
    </source>
</evidence>
<evidence type="ECO:0000256" key="17">
    <source>
        <dbReference type="ARBA" id="ARBA00023264"/>
    </source>
</evidence>
<evidence type="ECO:0000256" key="2">
    <source>
        <dbReference type="ARBA" id="ARBA00004651"/>
    </source>
</evidence>
<dbReference type="Pfam" id="PF01148">
    <property type="entry name" value="CTP_transf_1"/>
    <property type="match status" value="1"/>
</dbReference>
<reference evidence="21" key="1">
    <citation type="submission" date="2021-08" db="EMBL/GenBank/DDBJ databases">
        <authorList>
            <person name="Stevens D.C."/>
        </authorList>
    </citation>
    <scope>NUCLEOTIDE SEQUENCE</scope>
    <source>
        <strain evidence="21">DSM 53165</strain>
    </source>
</reference>
<sequence>MADLIKRLWTAIVLVPILVVALFVDRSPWSILALSVLFGGLALDEYLRMALVSRPSGPGGPPKTPEPQVVSPPGPESVVPPELGLRAVIGLIGAAVVALPMVYGAGRVLPPLLMGSVLAVALVLLSRKHALEQAGRHMSVCLAALLYVPLMASVWPQIKHHFGPGWLFVTLAIAFLSDTGAYAFGRLWGKHKLYPAVSPGKTWEGSLGGIVGANVATLGFGSAFLLPELAVGHAIVLGVVGSLAGQVGDLFESMLKRSHGVKDSGNLLPGHGGMLDRVDALLFVGPVVYYFAANVVFAGRC</sequence>
<keyword evidence="13 20" id="KW-1133">Transmembrane helix</keyword>
<evidence type="ECO:0000256" key="8">
    <source>
        <dbReference type="ARBA" id="ARBA00022475"/>
    </source>
</evidence>
<evidence type="ECO:0000256" key="9">
    <source>
        <dbReference type="ARBA" id="ARBA00022516"/>
    </source>
</evidence>
<proteinExistence type="inferred from homology"/>
<feature type="transmembrane region" description="Helical" evidence="20">
    <location>
        <begin position="108"/>
        <end position="126"/>
    </location>
</feature>
<name>A0ABS7TV95_9BACT</name>
<gene>
    <name evidence="21" type="ORF">K7C98_23335</name>
</gene>
<feature type="compositionally biased region" description="Pro residues" evidence="19">
    <location>
        <begin position="58"/>
        <end position="75"/>
    </location>
</feature>
<feature type="transmembrane region" description="Helical" evidence="20">
    <location>
        <begin position="164"/>
        <end position="184"/>
    </location>
</feature>
<evidence type="ECO:0000256" key="11">
    <source>
        <dbReference type="ARBA" id="ARBA00022692"/>
    </source>
</evidence>
<dbReference type="InterPro" id="IPR000374">
    <property type="entry name" value="PC_trans"/>
</dbReference>
<keyword evidence="11 18" id="KW-0812">Transmembrane</keyword>
<keyword evidence="9" id="KW-0444">Lipid biosynthesis</keyword>
<feature type="transmembrane region" description="Helical" evidence="20">
    <location>
        <begin position="138"/>
        <end position="158"/>
    </location>
</feature>
<comment type="similarity">
    <text evidence="5 18">Belongs to the CDS family.</text>
</comment>
<organism evidence="21 22">
    <name type="scientific">Nannocystis pusilla</name>
    <dbReference type="NCBI Taxonomy" id="889268"/>
    <lineage>
        <taxon>Bacteria</taxon>
        <taxon>Pseudomonadati</taxon>
        <taxon>Myxococcota</taxon>
        <taxon>Polyangia</taxon>
        <taxon>Nannocystales</taxon>
        <taxon>Nannocystaceae</taxon>
        <taxon>Nannocystis</taxon>
    </lineage>
</organism>
<evidence type="ECO:0000256" key="15">
    <source>
        <dbReference type="ARBA" id="ARBA00023136"/>
    </source>
</evidence>
<comment type="catalytic activity">
    <reaction evidence="1 18">
        <text>a 1,2-diacyl-sn-glycero-3-phosphate + CTP + H(+) = a CDP-1,2-diacyl-sn-glycerol + diphosphate</text>
        <dbReference type="Rhea" id="RHEA:16229"/>
        <dbReference type="ChEBI" id="CHEBI:15378"/>
        <dbReference type="ChEBI" id="CHEBI:33019"/>
        <dbReference type="ChEBI" id="CHEBI:37563"/>
        <dbReference type="ChEBI" id="CHEBI:58332"/>
        <dbReference type="ChEBI" id="CHEBI:58608"/>
        <dbReference type="EC" id="2.7.7.41"/>
    </reaction>
</comment>
<dbReference type="GO" id="GO:0016779">
    <property type="term" value="F:nucleotidyltransferase activity"/>
    <property type="evidence" value="ECO:0007669"/>
    <property type="project" value="UniProtKB-KW"/>
</dbReference>
<evidence type="ECO:0000256" key="20">
    <source>
        <dbReference type="SAM" id="Phobius"/>
    </source>
</evidence>
<dbReference type="PANTHER" id="PTHR46382:SF1">
    <property type="entry name" value="PHOSPHATIDATE CYTIDYLYLTRANSFERASE"/>
    <property type="match status" value="1"/>
</dbReference>
<evidence type="ECO:0000256" key="13">
    <source>
        <dbReference type="ARBA" id="ARBA00022989"/>
    </source>
</evidence>
<evidence type="ECO:0000256" key="19">
    <source>
        <dbReference type="SAM" id="MobiDB-lite"/>
    </source>
</evidence>